<protein>
    <submittedName>
        <fullName evidence="1">Uncharacterized protein</fullName>
    </submittedName>
</protein>
<evidence type="ECO:0000313" key="2">
    <source>
        <dbReference type="Proteomes" id="UP000011682"/>
    </source>
</evidence>
<reference evidence="1" key="1">
    <citation type="submission" date="2013-05" db="EMBL/GenBank/DDBJ databases">
        <title>Genome assembly of Cystobacter fuscus DSM 2262.</title>
        <authorList>
            <person name="Sharma G."/>
            <person name="Khatri I."/>
            <person name="Kaur C."/>
            <person name="Mayilraj S."/>
            <person name="Subramanian S."/>
        </authorList>
    </citation>
    <scope>NUCLEOTIDE SEQUENCE [LARGE SCALE GENOMIC DNA]</scope>
    <source>
        <strain evidence="1">DSM 2262</strain>
    </source>
</reference>
<gene>
    <name evidence="1" type="ORF">D187_005289</name>
</gene>
<comment type="caution">
    <text evidence="1">The sequence shown here is derived from an EMBL/GenBank/DDBJ whole genome shotgun (WGS) entry which is preliminary data.</text>
</comment>
<keyword evidence="2" id="KW-1185">Reference proteome</keyword>
<dbReference type="Proteomes" id="UP000011682">
    <property type="component" value="Unassembled WGS sequence"/>
</dbReference>
<organism evidence="1 2">
    <name type="scientific">Cystobacter fuscus (strain ATCC 25194 / DSM 2262 / NBRC 100088 / M29)</name>
    <dbReference type="NCBI Taxonomy" id="1242864"/>
    <lineage>
        <taxon>Bacteria</taxon>
        <taxon>Pseudomonadati</taxon>
        <taxon>Myxococcota</taxon>
        <taxon>Myxococcia</taxon>
        <taxon>Myxococcales</taxon>
        <taxon>Cystobacterineae</taxon>
        <taxon>Archangiaceae</taxon>
        <taxon>Cystobacter</taxon>
    </lineage>
</organism>
<evidence type="ECO:0000313" key="1">
    <source>
        <dbReference type="EMBL" id="EPX64155.1"/>
    </source>
</evidence>
<accession>S9PIM3</accession>
<dbReference type="AlphaFoldDB" id="S9PIM3"/>
<name>S9PIM3_CYSF2</name>
<dbReference type="EMBL" id="ANAH02000004">
    <property type="protein sequence ID" value="EPX64155.1"/>
    <property type="molecule type" value="Genomic_DNA"/>
</dbReference>
<proteinExistence type="predicted"/>
<sequence length="49" mass="5757">MDRKHRFFSFLETPGDGGEELARWQKALALRTKGEERKPRPKNESTVVR</sequence>